<keyword evidence="4 9" id="KW-0997">Cell inner membrane</keyword>
<dbReference type="GO" id="GO:0022857">
    <property type="term" value="F:transmembrane transporter activity"/>
    <property type="evidence" value="ECO:0007669"/>
    <property type="project" value="UniProtKB-UniRule"/>
</dbReference>
<keyword evidence="2 9" id="KW-0813">Transport</keyword>
<evidence type="ECO:0000256" key="2">
    <source>
        <dbReference type="ARBA" id="ARBA00022448"/>
    </source>
</evidence>
<dbReference type="AlphaFoldDB" id="A0A0D0KMG0"/>
<evidence type="ECO:0000256" key="3">
    <source>
        <dbReference type="ARBA" id="ARBA00022475"/>
    </source>
</evidence>
<sequence length="179" mass="20100">MSAFLKFATGMDWISEKLGKFAGYAVLAASLISAANAIVRYGLDFSNNAFLEIQWYLFAATVMLGAPVVLRFNEHVRVDIIYGKLKGYGPVYVDLFGLVFFLLPVMALFTYLTWPYFWNTWVTGEMSGNIGGLVRWPAALLMPVGFGAMFLQGVSEIIKRIAYLRGLIQMDTHYEKPVQ</sequence>
<organism evidence="11 12">
    <name type="scientific">Variovorax paradoxus</name>
    <dbReference type="NCBI Taxonomy" id="34073"/>
    <lineage>
        <taxon>Bacteria</taxon>
        <taxon>Pseudomonadati</taxon>
        <taxon>Pseudomonadota</taxon>
        <taxon>Betaproteobacteria</taxon>
        <taxon>Burkholderiales</taxon>
        <taxon>Comamonadaceae</taxon>
        <taxon>Variovorax</taxon>
    </lineage>
</organism>
<dbReference type="PANTHER" id="PTHR35011">
    <property type="entry name" value="2,3-DIKETO-L-GULONATE TRAP TRANSPORTER SMALL PERMEASE PROTEIN YIAM"/>
    <property type="match status" value="1"/>
</dbReference>
<dbReference type="PANTHER" id="PTHR35011:SF4">
    <property type="entry name" value="SLL1102 PROTEIN"/>
    <property type="match status" value="1"/>
</dbReference>
<proteinExistence type="inferred from homology"/>
<keyword evidence="6 9" id="KW-1133">Transmembrane helix</keyword>
<dbReference type="Pfam" id="PF04290">
    <property type="entry name" value="DctQ"/>
    <property type="match status" value="1"/>
</dbReference>
<accession>A0A0D0KMG0</accession>
<keyword evidence="7 9" id="KW-0472">Membrane</keyword>
<protein>
    <recommendedName>
        <fullName evidence="9">TRAP transporter small permease protein</fullName>
    </recommendedName>
</protein>
<comment type="caution">
    <text evidence="11">The sequence shown here is derived from an EMBL/GenBank/DDBJ whole genome shotgun (WGS) entry which is preliminary data.</text>
</comment>
<feature type="domain" description="Tripartite ATP-independent periplasmic transporters DctQ component" evidence="10">
    <location>
        <begin position="31"/>
        <end position="161"/>
    </location>
</feature>
<evidence type="ECO:0000259" key="10">
    <source>
        <dbReference type="Pfam" id="PF04290"/>
    </source>
</evidence>
<dbReference type="GO" id="GO:0005886">
    <property type="term" value="C:plasma membrane"/>
    <property type="evidence" value="ECO:0007669"/>
    <property type="project" value="UniProtKB-SubCell"/>
</dbReference>
<evidence type="ECO:0000313" key="12">
    <source>
        <dbReference type="Proteomes" id="UP000032067"/>
    </source>
</evidence>
<dbReference type="RefSeq" id="WP_042582565.1">
    <property type="nucleotide sequence ID" value="NZ_JXQQ01000119.1"/>
</dbReference>
<evidence type="ECO:0000256" key="6">
    <source>
        <dbReference type="ARBA" id="ARBA00022989"/>
    </source>
</evidence>
<name>A0A0D0KMG0_VARPD</name>
<evidence type="ECO:0000313" key="11">
    <source>
        <dbReference type="EMBL" id="KIQ17738.1"/>
    </source>
</evidence>
<comment type="subunit">
    <text evidence="9">The complex comprises the extracytoplasmic solute receptor protein and the two transmembrane proteins.</text>
</comment>
<keyword evidence="11" id="KW-0762">Sugar transport</keyword>
<keyword evidence="5 9" id="KW-0812">Transmembrane</keyword>
<comment type="function">
    <text evidence="9">Part of the tripartite ATP-independent periplasmic (TRAP) transport system.</text>
</comment>
<dbReference type="Proteomes" id="UP000032067">
    <property type="component" value="Unassembled WGS sequence"/>
</dbReference>
<feature type="transmembrane region" description="Helical" evidence="9">
    <location>
        <begin position="53"/>
        <end position="70"/>
    </location>
</feature>
<feature type="transmembrane region" description="Helical" evidence="9">
    <location>
        <begin position="91"/>
        <end position="114"/>
    </location>
</feature>
<dbReference type="InterPro" id="IPR055348">
    <property type="entry name" value="DctQ"/>
</dbReference>
<dbReference type="EMBL" id="JXQQ01000119">
    <property type="protein sequence ID" value="KIQ17738.1"/>
    <property type="molecule type" value="Genomic_DNA"/>
</dbReference>
<evidence type="ECO:0000256" key="7">
    <source>
        <dbReference type="ARBA" id="ARBA00023136"/>
    </source>
</evidence>
<feature type="transmembrane region" description="Helical" evidence="9">
    <location>
        <begin position="21"/>
        <end position="41"/>
    </location>
</feature>
<reference evidence="11 12" key="1">
    <citation type="submission" date="2014-12" db="EMBL/GenBank/DDBJ databases">
        <title>16Stimator: statistical estimation of ribosomal gene copy numbers from draft genome assemblies.</title>
        <authorList>
            <person name="Perisin M.A."/>
            <person name="Vetter M."/>
            <person name="Gilbert J.A."/>
            <person name="Bergelson J."/>
        </authorList>
    </citation>
    <scope>NUCLEOTIDE SEQUENCE [LARGE SCALE GENOMIC DNA]</scope>
    <source>
        <strain evidence="11 12">MEDvA23</strain>
    </source>
</reference>
<comment type="subcellular location">
    <subcellularLocation>
        <location evidence="1 9">Cell inner membrane</location>
        <topology evidence="1 9">Multi-pass membrane protein</topology>
    </subcellularLocation>
</comment>
<comment type="similarity">
    <text evidence="8 9">Belongs to the TRAP transporter small permease family.</text>
</comment>
<evidence type="ECO:0000256" key="8">
    <source>
        <dbReference type="ARBA" id="ARBA00038436"/>
    </source>
</evidence>
<feature type="transmembrane region" description="Helical" evidence="9">
    <location>
        <begin position="134"/>
        <end position="151"/>
    </location>
</feature>
<dbReference type="InterPro" id="IPR007387">
    <property type="entry name" value="TRAP_DctQ"/>
</dbReference>
<dbReference type="OrthoDB" id="9795655at2"/>
<evidence type="ECO:0000256" key="5">
    <source>
        <dbReference type="ARBA" id="ARBA00022692"/>
    </source>
</evidence>
<evidence type="ECO:0000256" key="4">
    <source>
        <dbReference type="ARBA" id="ARBA00022519"/>
    </source>
</evidence>
<keyword evidence="3" id="KW-1003">Cell membrane</keyword>
<evidence type="ECO:0000256" key="9">
    <source>
        <dbReference type="RuleBase" id="RU369079"/>
    </source>
</evidence>
<gene>
    <name evidence="11" type="ORF">RT97_29575</name>
</gene>
<evidence type="ECO:0000256" key="1">
    <source>
        <dbReference type="ARBA" id="ARBA00004429"/>
    </source>
</evidence>